<keyword evidence="3" id="KW-1185">Reference proteome</keyword>
<dbReference type="PANTHER" id="PTHR10151:SF120">
    <property type="entry name" value="BIS(5'-ADENOSYL)-TRIPHOSPHATASE"/>
    <property type="match status" value="1"/>
</dbReference>
<feature type="chain" id="PRO_5045868692" description="AlkP superfamily pyrophosphatase or phosphodiesterase" evidence="1">
    <location>
        <begin position="47"/>
        <end position="449"/>
    </location>
</feature>
<dbReference type="RefSeq" id="WP_344513360.1">
    <property type="nucleotide sequence ID" value="NZ_BAAAQD010000038.1"/>
</dbReference>
<dbReference type="PANTHER" id="PTHR10151">
    <property type="entry name" value="ECTONUCLEOTIDE PYROPHOSPHATASE/PHOSPHODIESTERASE"/>
    <property type="match status" value="1"/>
</dbReference>
<comment type="caution">
    <text evidence="2">The sequence shown here is derived from an EMBL/GenBank/DDBJ whole genome shotgun (WGS) entry which is preliminary data.</text>
</comment>
<dbReference type="Proteomes" id="UP001501470">
    <property type="component" value="Unassembled WGS sequence"/>
</dbReference>
<dbReference type="InterPro" id="IPR002591">
    <property type="entry name" value="Phosphodiest/P_Trfase"/>
</dbReference>
<evidence type="ECO:0008006" key="4">
    <source>
        <dbReference type="Google" id="ProtNLM"/>
    </source>
</evidence>
<keyword evidence="1" id="KW-0732">Signal</keyword>
<sequence length="449" mass="46323">MIHRTKPLFATAALHRVRARSRAVGLLASSLCLALAGSLSPSPAFAAGPAAGAHRPAPSDHIVLLALDGFDVEYLDKVPMPNLQHLLTRGTLTTSTGVMPSITNPSWSSIATGAWPEAHQNTAYWYNPATGVAVGQQRDLAVPTIAQAIRAQGGTVLSSQWFVVQNYGTAFGDPDGIYTQPGGDCPRRVDDAVAVLGGKPVSSGGKLVTAPKIPDLIAVYCDVLDALGHADGDIAPGIPDALRQIDAQIGRLVDAVKDADIYGRTTFVITGDHGMSTFTQGTDTAMLAAIAGAGYKAQILNAGQSPAADTDAVIVIGGVGSLHLVGDAANDPAAAERIKAALLTLPHVRAVYGKDAQRAMHMSPKFGELVIEPESGWSLGATPAGPRGVHGLTETLSVPLVLAGAGVRPNTPPQSPRHVDLAPTMAALLGIEPPSGSQGRVLTESIRVK</sequence>
<evidence type="ECO:0000313" key="3">
    <source>
        <dbReference type="Proteomes" id="UP001501470"/>
    </source>
</evidence>
<dbReference type="EMBL" id="BAAAQD010000038">
    <property type="protein sequence ID" value="GAA1566994.1"/>
    <property type="molecule type" value="Genomic_DNA"/>
</dbReference>
<feature type="signal peptide" evidence="1">
    <location>
        <begin position="1"/>
        <end position="46"/>
    </location>
</feature>
<dbReference type="InterPro" id="IPR017850">
    <property type="entry name" value="Alkaline_phosphatase_core_sf"/>
</dbReference>
<reference evidence="3" key="1">
    <citation type="journal article" date="2019" name="Int. J. Syst. Evol. Microbiol.">
        <title>The Global Catalogue of Microorganisms (GCM) 10K type strain sequencing project: providing services to taxonomists for standard genome sequencing and annotation.</title>
        <authorList>
            <consortium name="The Broad Institute Genomics Platform"/>
            <consortium name="The Broad Institute Genome Sequencing Center for Infectious Disease"/>
            <person name="Wu L."/>
            <person name="Ma J."/>
        </authorList>
    </citation>
    <scope>NUCLEOTIDE SEQUENCE [LARGE SCALE GENOMIC DNA]</scope>
    <source>
        <strain evidence="3">JCM 15933</strain>
    </source>
</reference>
<dbReference type="Pfam" id="PF01663">
    <property type="entry name" value="Phosphodiest"/>
    <property type="match status" value="1"/>
</dbReference>
<proteinExistence type="predicted"/>
<dbReference type="SUPFAM" id="SSF53649">
    <property type="entry name" value="Alkaline phosphatase-like"/>
    <property type="match status" value="1"/>
</dbReference>
<organism evidence="2 3">
    <name type="scientific">Dactylosporangium maewongense</name>
    <dbReference type="NCBI Taxonomy" id="634393"/>
    <lineage>
        <taxon>Bacteria</taxon>
        <taxon>Bacillati</taxon>
        <taxon>Actinomycetota</taxon>
        <taxon>Actinomycetes</taxon>
        <taxon>Micromonosporales</taxon>
        <taxon>Micromonosporaceae</taxon>
        <taxon>Dactylosporangium</taxon>
    </lineage>
</organism>
<gene>
    <name evidence="2" type="ORF">GCM10009827_105890</name>
</gene>
<protein>
    <recommendedName>
        <fullName evidence="4">AlkP superfamily pyrophosphatase or phosphodiesterase</fullName>
    </recommendedName>
</protein>
<dbReference type="Gene3D" id="3.40.720.10">
    <property type="entry name" value="Alkaline Phosphatase, subunit A"/>
    <property type="match status" value="1"/>
</dbReference>
<accession>A0ABP4NVL7</accession>
<evidence type="ECO:0000313" key="2">
    <source>
        <dbReference type="EMBL" id="GAA1566994.1"/>
    </source>
</evidence>
<name>A0ABP4NVL7_9ACTN</name>
<evidence type="ECO:0000256" key="1">
    <source>
        <dbReference type="SAM" id="SignalP"/>
    </source>
</evidence>